<dbReference type="RefSeq" id="WP_075074299.1">
    <property type="nucleotide sequence ID" value="NZ_DF967972.1"/>
</dbReference>
<name>A0A0S7BM77_9CHLR</name>
<dbReference type="GO" id="GO:0004222">
    <property type="term" value="F:metalloendopeptidase activity"/>
    <property type="evidence" value="ECO:0007669"/>
    <property type="project" value="TreeGrafter"/>
</dbReference>
<dbReference type="EMBL" id="DF967972">
    <property type="protein sequence ID" value="GAP15099.1"/>
    <property type="molecule type" value="Genomic_DNA"/>
</dbReference>
<dbReference type="InterPro" id="IPR007863">
    <property type="entry name" value="Peptidase_M16_C"/>
</dbReference>
<dbReference type="Pfam" id="PF00675">
    <property type="entry name" value="Peptidase_M16"/>
    <property type="match status" value="1"/>
</dbReference>
<dbReference type="Gene3D" id="3.30.830.10">
    <property type="entry name" value="Metalloenzyme, LuxS/M16 peptidase-like"/>
    <property type="match status" value="4"/>
</dbReference>
<keyword evidence="2" id="KW-0645">Protease</keyword>
<feature type="domain" description="Peptidase M16C associated" evidence="1">
    <location>
        <begin position="457"/>
        <end position="706"/>
    </location>
</feature>
<dbReference type="Pfam" id="PF05193">
    <property type="entry name" value="Peptidase_M16_C"/>
    <property type="match status" value="1"/>
</dbReference>
<dbReference type="InterPro" id="IPR013578">
    <property type="entry name" value="Peptidase_M16C_assoc"/>
</dbReference>
<accession>A0A0S7BM77</accession>
<evidence type="ECO:0000313" key="2">
    <source>
        <dbReference type="EMBL" id="GAP15099.1"/>
    </source>
</evidence>
<dbReference type="PANTHER" id="PTHR43016">
    <property type="entry name" value="PRESEQUENCE PROTEASE"/>
    <property type="match status" value="1"/>
</dbReference>
<dbReference type="SMART" id="SM01264">
    <property type="entry name" value="M16C_associated"/>
    <property type="match status" value="1"/>
</dbReference>
<dbReference type="GO" id="GO:0046872">
    <property type="term" value="F:metal ion binding"/>
    <property type="evidence" value="ECO:0007669"/>
    <property type="project" value="InterPro"/>
</dbReference>
<dbReference type="SUPFAM" id="SSF63411">
    <property type="entry name" value="LuxS/MPP-like metallohydrolase"/>
    <property type="match status" value="4"/>
</dbReference>
<dbReference type="Pfam" id="PF22516">
    <property type="entry name" value="PreP_C"/>
    <property type="match status" value="1"/>
</dbReference>
<dbReference type="FunFam" id="3.30.830.10:FF:000034">
    <property type="entry name" value="presequence protease 1, chloroplastic/mitochondrial"/>
    <property type="match status" value="1"/>
</dbReference>
<dbReference type="Pfam" id="PF08367">
    <property type="entry name" value="M16C_assoc"/>
    <property type="match status" value="1"/>
</dbReference>
<dbReference type="PANTHER" id="PTHR43016:SF13">
    <property type="entry name" value="PRESEQUENCE PROTEASE, MITOCHONDRIAL"/>
    <property type="match status" value="1"/>
</dbReference>
<dbReference type="GO" id="GO:0016485">
    <property type="term" value="P:protein processing"/>
    <property type="evidence" value="ECO:0007669"/>
    <property type="project" value="TreeGrafter"/>
</dbReference>
<gene>
    <name evidence="2" type="ORF">LARV_02879</name>
</gene>
<dbReference type="STRING" id="360412.LARV_02879"/>
<dbReference type="OrthoDB" id="9762027at2"/>
<evidence type="ECO:0000313" key="3">
    <source>
        <dbReference type="Proteomes" id="UP000055060"/>
    </source>
</evidence>
<sequence>MTTLHGFELIRDEHIPEINSRARLYRHLRTGARLLSIENDDENKVFSINFRTPPGDSSGVAHIMEHSVLCGSRKYPVKEPFVELMKGSLNTFLNAFTFPDKTCYPVASQNVKDFYNLIDVYLDAVFYPNLSRHTFEQEGWHYELDRPEEEMSFKGVVFNEMKGAYSTPDEVLSQQSQAVVFPDVTYGQDSGGDPRRIPDLTYEAFTAFHERYYHPSNAMVYFYGDDDPEQRLAILDVYLKDFNRRDVHSAIPLQQRFPAPRRMTTPYEVTPDDEAPTAMLTVNWMLPEGATPLEKLAFGILNEILIGTSAAPLRKALIDSGLGEDLAGRGMDTGLAQMLFSVGMKGVKPADVDRVESLILETLKKLSVQGIDGDTIAAAMNTVEFSLRENNTGSFPRGLAMMLRAMDSWLYDRDPLDMIRFEQPLNEIKAKIRAGRFFEGLIETHLVNNPHRGTVILLPDANLAVQREAEEKLRLKTVRDGMSVSQVEEVVQHTRELKLRQQTPDSPEALATIPVLTIADLDQETRKIPSIEMQQGDARMLHHDLFTNGILYLDLGFDLHTLPQELLPYVPLFANALLETGTDRLDFVQLVQRIGRNTGGIYHALFHSMVPSTGKSTNWLILRGKAMVPQTTELLSILRDVLRSARLDDRERLRQMVLEEKAGFESMLTEVGHRIVNLRIKAGLNEADWAAEQMTGVSQLLFLRELAEQMEKDWPAVQARLEQIRSLLVCQSNLIANVTVDADNWRGIEPQLRAFLDDFSKETAAATIWQRPSAERPEAITLPSQVNFVGKGFDLYRDGYPFRGSLLVALQYVRSTWLWERVRVQGGAYGGMGAFDRYSGIFSLLSYRDPNLDKTLSIYDQTANFLRTLNLDTAELNKSIIGVIGELDAYLLPDAKGYTALTRHLLGVTDEERQQMRDEVLSANEADFHALGEALEQFKERGEVVVMGSPQAVEASKVTWAAVKRIL</sequence>
<keyword evidence="2" id="KW-0378">Hydrolase</keyword>
<protein>
    <submittedName>
        <fullName evidence="2">Pre-sequence protease. Metallo peptidase. MEROPS family M16C</fullName>
    </submittedName>
</protein>
<dbReference type="InterPro" id="IPR055130">
    <property type="entry name" value="PreP_C"/>
</dbReference>
<evidence type="ECO:0000259" key="1">
    <source>
        <dbReference type="SMART" id="SM01264"/>
    </source>
</evidence>
<keyword evidence="3" id="KW-1185">Reference proteome</keyword>
<dbReference type="InterPro" id="IPR011765">
    <property type="entry name" value="Pept_M16_N"/>
</dbReference>
<dbReference type="Proteomes" id="UP000055060">
    <property type="component" value="Unassembled WGS sequence"/>
</dbReference>
<reference evidence="2" key="1">
    <citation type="submission" date="2015-07" db="EMBL/GenBank/DDBJ databases">
        <title>Draft Genome Sequences of Anaerolinea thermolimosa IMO-1, Bellilinea caldifistulae GOMI-1, Leptolinea tardivitalis YMTK-2, Levilinea saccharolytica KIBI-1,Longilinea arvoryzae KOME-1, Previously Described as Members of the Anaerolineaceae (Chloroflexi).</title>
        <authorList>
            <person name="Sekiguchi Y."/>
            <person name="Ohashi A."/>
            <person name="Matsuura N."/>
            <person name="Tourlousse M.D."/>
        </authorList>
    </citation>
    <scope>NUCLEOTIDE SEQUENCE [LARGE SCALE GENOMIC DNA]</scope>
    <source>
        <strain evidence="2">KOME-1</strain>
    </source>
</reference>
<dbReference type="AlphaFoldDB" id="A0A0S7BM77"/>
<proteinExistence type="predicted"/>
<dbReference type="InterPro" id="IPR011249">
    <property type="entry name" value="Metalloenz_LuxS/M16"/>
</dbReference>
<organism evidence="2">
    <name type="scientific">Longilinea arvoryzae</name>
    <dbReference type="NCBI Taxonomy" id="360412"/>
    <lineage>
        <taxon>Bacteria</taxon>
        <taxon>Bacillati</taxon>
        <taxon>Chloroflexota</taxon>
        <taxon>Anaerolineae</taxon>
        <taxon>Anaerolineales</taxon>
        <taxon>Anaerolineaceae</taxon>
        <taxon>Longilinea</taxon>
    </lineage>
</organism>